<dbReference type="RefSeq" id="WP_252819099.1">
    <property type="nucleotide sequence ID" value="NZ_JAMXQS010000005.1"/>
</dbReference>
<organism evidence="1 2">
    <name type="scientific">Mesorhizobium liriopis</name>
    <dbReference type="NCBI Taxonomy" id="2953882"/>
    <lineage>
        <taxon>Bacteria</taxon>
        <taxon>Pseudomonadati</taxon>
        <taxon>Pseudomonadota</taxon>
        <taxon>Alphaproteobacteria</taxon>
        <taxon>Hyphomicrobiales</taxon>
        <taxon>Phyllobacteriaceae</taxon>
        <taxon>Mesorhizobium</taxon>
    </lineage>
</organism>
<dbReference type="SUPFAM" id="SSF48613">
    <property type="entry name" value="Heme oxygenase-like"/>
    <property type="match status" value="1"/>
</dbReference>
<sequence length="196" mass="21020">MTDAADAGTALITMNDIARETNLSPSAHMALRTRTAAAHEAIDGAFARFDLADRDSYRAFLQAHARVLFALEAMLESESGLPVWRSRKEALDADLASLGDTRPEPLAIEPITGEAALHGLLYVLEGSRLGGKLLSRQVGEGLPSAFLAATHEKGEWRAFLSHLDQRAQANGPEWLDQAVDGASRAFTLYGHAAKAA</sequence>
<protein>
    <submittedName>
        <fullName evidence="1">Biliverdin-producing heme oxygenase</fullName>
    </submittedName>
</protein>
<dbReference type="Proteomes" id="UP001205906">
    <property type="component" value="Unassembled WGS sequence"/>
</dbReference>
<reference evidence="1 2" key="1">
    <citation type="submission" date="2022-06" db="EMBL/GenBank/DDBJ databases">
        <title>Mesorhizobium sp. strain RP14 Genome sequencing and assembly.</title>
        <authorList>
            <person name="Kim I."/>
        </authorList>
    </citation>
    <scope>NUCLEOTIDE SEQUENCE [LARGE SCALE GENOMIC DNA]</scope>
    <source>
        <strain evidence="2">RP14(2022)</strain>
    </source>
</reference>
<gene>
    <name evidence="1" type="ORF">NGM99_11815</name>
</gene>
<evidence type="ECO:0000313" key="2">
    <source>
        <dbReference type="Proteomes" id="UP001205906"/>
    </source>
</evidence>
<evidence type="ECO:0000313" key="1">
    <source>
        <dbReference type="EMBL" id="MCO6050468.1"/>
    </source>
</evidence>
<name>A0ABT1C7K8_9HYPH</name>
<comment type="caution">
    <text evidence="1">The sequence shown here is derived from an EMBL/GenBank/DDBJ whole genome shotgun (WGS) entry which is preliminary data.</text>
</comment>
<accession>A0ABT1C7K8</accession>
<dbReference type="EMBL" id="JAMXQS010000005">
    <property type="protein sequence ID" value="MCO6050468.1"/>
    <property type="molecule type" value="Genomic_DNA"/>
</dbReference>
<dbReference type="CDD" id="cd19166">
    <property type="entry name" value="HemeO-bac"/>
    <property type="match status" value="1"/>
</dbReference>
<keyword evidence="2" id="KW-1185">Reference proteome</keyword>
<dbReference type="Gene3D" id="1.20.910.10">
    <property type="entry name" value="Heme oxygenase-like"/>
    <property type="match status" value="1"/>
</dbReference>
<dbReference type="InterPro" id="IPR016084">
    <property type="entry name" value="Haem_Oase-like_multi-hlx"/>
</dbReference>
<proteinExistence type="predicted"/>